<proteinExistence type="predicted"/>
<accession>A0ABR4N3U4</accession>
<dbReference type="Pfam" id="PF13637">
    <property type="entry name" value="Ank_4"/>
    <property type="match status" value="1"/>
</dbReference>
<evidence type="ECO:0000313" key="1">
    <source>
        <dbReference type="EMBL" id="KAL2914211.1"/>
    </source>
</evidence>
<name>A0ABR4N3U4_9FUNG</name>
<evidence type="ECO:0000313" key="2">
    <source>
        <dbReference type="Proteomes" id="UP001527925"/>
    </source>
</evidence>
<dbReference type="Proteomes" id="UP001527925">
    <property type="component" value="Unassembled WGS sequence"/>
</dbReference>
<dbReference type="PANTHER" id="PTHR46586">
    <property type="entry name" value="ANKYRIN REPEAT-CONTAINING PROTEIN"/>
    <property type="match status" value="1"/>
</dbReference>
<dbReference type="InterPro" id="IPR002110">
    <property type="entry name" value="Ankyrin_rpt"/>
</dbReference>
<organism evidence="1 2">
    <name type="scientific">Polyrhizophydium stewartii</name>
    <dbReference type="NCBI Taxonomy" id="2732419"/>
    <lineage>
        <taxon>Eukaryota</taxon>
        <taxon>Fungi</taxon>
        <taxon>Fungi incertae sedis</taxon>
        <taxon>Chytridiomycota</taxon>
        <taxon>Chytridiomycota incertae sedis</taxon>
        <taxon>Chytridiomycetes</taxon>
        <taxon>Rhizophydiales</taxon>
        <taxon>Rhizophydiales incertae sedis</taxon>
        <taxon>Polyrhizophydium</taxon>
    </lineage>
</organism>
<reference evidence="1 2" key="1">
    <citation type="submission" date="2023-09" db="EMBL/GenBank/DDBJ databases">
        <title>Pangenome analysis of Batrachochytrium dendrobatidis and related Chytrids.</title>
        <authorList>
            <person name="Yacoub M.N."/>
            <person name="Stajich J.E."/>
            <person name="James T.Y."/>
        </authorList>
    </citation>
    <scope>NUCLEOTIDE SEQUENCE [LARGE SCALE GENOMIC DNA]</scope>
    <source>
        <strain evidence="1 2">JEL0888</strain>
    </source>
</reference>
<comment type="caution">
    <text evidence="1">The sequence shown here is derived from an EMBL/GenBank/DDBJ whole genome shotgun (WGS) entry which is preliminary data.</text>
</comment>
<gene>
    <name evidence="1" type="ORF">HK105_206307</name>
</gene>
<dbReference type="SUPFAM" id="SSF48403">
    <property type="entry name" value="Ankyrin repeat"/>
    <property type="match status" value="1"/>
</dbReference>
<dbReference type="InterPro" id="IPR036770">
    <property type="entry name" value="Ankyrin_rpt-contain_sf"/>
</dbReference>
<dbReference type="PANTHER" id="PTHR46586:SF3">
    <property type="entry name" value="ANKYRIN REPEAT-CONTAINING PROTEIN"/>
    <property type="match status" value="1"/>
</dbReference>
<dbReference type="Gene3D" id="1.25.40.20">
    <property type="entry name" value="Ankyrin repeat-containing domain"/>
    <property type="match status" value="2"/>
</dbReference>
<evidence type="ECO:0008006" key="3">
    <source>
        <dbReference type="Google" id="ProtNLM"/>
    </source>
</evidence>
<keyword evidence="2" id="KW-1185">Reference proteome</keyword>
<sequence length="535" mass="57405">MVLPGMRSSEWDRLPAELRDMVFEAAGPLTMIAVGRLPPWQLRRLDTAAREALWAEALAIDWHGPLWRLPCISAFSCVFRGVRSQRMVDRLRALRLASDGPLLHGAVRCRLMGTIDTAPPVLAAVVAASEGAVWLAEAVMSEDSSTVEPWLLAETAARSGHGDVVMWAYRHRNPAQPWPRSVMDGAASRGLGDLVAWLHERQLDCSEAAMDGAAANGHLDVVKWLHENRDEGCTVAAMDGAAANGHLDVLEWLQANRSEGCCIAAAVGAATKGHLIVLQWLHIHFFHLFTASNASAIFQGAADTAQAHVMAWLYDIGVRGNLARAMHRALLGGSLEAAQWLSRHADIPENYAVFTAIDGGSVAVVSWLLQRGVPAGSRSMARAAASGNIEMMRELHAAGVPLGNIAAREAASSGQLHVISFLLETAPHAIDASVIDAAELGGWPDILLMLLLSHRPPPSPTTVEQRISRAFSAISARGVASVLTWLDPNACITGVAGIDEHTDLARAWRRTVVECAQETAAQLDIMTHLEASADA</sequence>
<dbReference type="InterPro" id="IPR052050">
    <property type="entry name" value="SecEffector_AnkRepeat"/>
</dbReference>
<dbReference type="EMBL" id="JADGIZ020000036">
    <property type="protein sequence ID" value="KAL2914211.1"/>
    <property type="molecule type" value="Genomic_DNA"/>
</dbReference>
<protein>
    <recommendedName>
        <fullName evidence="3">Ankyrin repeat domain containing protein</fullName>
    </recommendedName>
</protein>